<dbReference type="AlphaFoldDB" id="A0A7S9LSP7"/>
<dbReference type="GO" id="GO:0046872">
    <property type="term" value="F:metal ion binding"/>
    <property type="evidence" value="ECO:0007669"/>
    <property type="project" value="UniProtKB-KW"/>
</dbReference>
<keyword evidence="3" id="KW-1015">Disulfide bond</keyword>
<proteinExistence type="inferred from homology"/>
<dbReference type="Gene3D" id="3.40.30.10">
    <property type="entry name" value="Glutaredoxin"/>
    <property type="match status" value="1"/>
</dbReference>
<dbReference type="RefSeq" id="WP_196103796.1">
    <property type="nucleotide sequence ID" value="NZ_CP064942.1"/>
</dbReference>
<name>A0A7S9LSP7_9RHOB</name>
<dbReference type="InterPro" id="IPR003782">
    <property type="entry name" value="SCO1/SenC"/>
</dbReference>
<dbReference type="CDD" id="cd02968">
    <property type="entry name" value="SCO"/>
    <property type="match status" value="1"/>
</dbReference>
<dbReference type="Pfam" id="PF02630">
    <property type="entry name" value="SCO1-SenC"/>
    <property type="match status" value="1"/>
</dbReference>
<dbReference type="PANTHER" id="PTHR12151:SF25">
    <property type="entry name" value="LINALOOL DEHYDRATASE_ISOMERASE DOMAIN-CONTAINING PROTEIN"/>
    <property type="match status" value="1"/>
</dbReference>
<reference evidence="4 5" key="1">
    <citation type="submission" date="2020-11" db="EMBL/GenBank/DDBJ databases">
        <title>Description of Pontivivens ytuae sp. nov. isolated from deep sea sediment of Mariana Trench.</title>
        <authorList>
            <person name="Wang Z."/>
            <person name="Sun Q.-L."/>
            <person name="Xu X.-D."/>
            <person name="Tang Y.-Z."/>
            <person name="Zhang J."/>
        </authorList>
    </citation>
    <scope>NUCLEOTIDE SEQUENCE [LARGE SCALE GENOMIC DNA]</scope>
    <source>
        <strain evidence="4 5">MT2928</strain>
    </source>
</reference>
<feature type="binding site" evidence="2">
    <location>
        <position position="90"/>
    </location>
    <ligand>
        <name>Cu cation</name>
        <dbReference type="ChEBI" id="CHEBI:23378"/>
    </ligand>
</feature>
<organism evidence="4 5">
    <name type="scientific">Pontivivens ytuae</name>
    <dbReference type="NCBI Taxonomy" id="2789856"/>
    <lineage>
        <taxon>Bacteria</taxon>
        <taxon>Pseudomonadati</taxon>
        <taxon>Pseudomonadota</taxon>
        <taxon>Alphaproteobacteria</taxon>
        <taxon>Rhodobacterales</taxon>
        <taxon>Paracoccaceae</taxon>
        <taxon>Pontivivens</taxon>
    </lineage>
</organism>
<keyword evidence="2" id="KW-0186">Copper</keyword>
<evidence type="ECO:0000313" key="4">
    <source>
        <dbReference type="EMBL" id="QPH54587.1"/>
    </source>
</evidence>
<protein>
    <submittedName>
        <fullName evidence="4">SCO family protein</fullName>
    </submittedName>
</protein>
<sequence>MRHALLAVLIAGAAAAHDGVEHKTAEEAARHLAETRGDAPPLPDTALPLPGNIGGPFALIDQTGAERTETDPDGHHQLLFFGYANCVAICDTALPRMAEVTDMLAAEGHTLTPILVTVDPERDTVTALAEAVPERHPRMVGLTGSEADLAALRDAYQIEAKPVFEDPQYGTIYSHGSFIYVLDPQGAFLTLLPPILGPERMAEIVASYL</sequence>
<dbReference type="EMBL" id="CP064942">
    <property type="protein sequence ID" value="QPH54587.1"/>
    <property type="molecule type" value="Genomic_DNA"/>
</dbReference>
<keyword evidence="2" id="KW-0479">Metal-binding</keyword>
<accession>A0A7S9LSP7</accession>
<evidence type="ECO:0000313" key="5">
    <source>
        <dbReference type="Proteomes" id="UP000594800"/>
    </source>
</evidence>
<evidence type="ECO:0000256" key="3">
    <source>
        <dbReference type="PIRSR" id="PIRSR603782-2"/>
    </source>
</evidence>
<gene>
    <name evidence="4" type="ORF">I0K15_02050</name>
</gene>
<feature type="binding site" evidence="2">
    <location>
        <position position="175"/>
    </location>
    <ligand>
        <name>Cu cation</name>
        <dbReference type="ChEBI" id="CHEBI:23378"/>
    </ligand>
</feature>
<dbReference type="Proteomes" id="UP000594800">
    <property type="component" value="Chromosome"/>
</dbReference>
<feature type="binding site" evidence="2">
    <location>
        <position position="86"/>
    </location>
    <ligand>
        <name>Cu cation</name>
        <dbReference type="ChEBI" id="CHEBI:23378"/>
    </ligand>
</feature>
<dbReference type="PANTHER" id="PTHR12151">
    <property type="entry name" value="ELECTRON TRANSPORT PROTIN SCO1/SENC FAMILY MEMBER"/>
    <property type="match status" value="1"/>
</dbReference>
<dbReference type="SUPFAM" id="SSF52833">
    <property type="entry name" value="Thioredoxin-like"/>
    <property type="match status" value="1"/>
</dbReference>
<dbReference type="KEGG" id="poz:I0K15_02050"/>
<comment type="similarity">
    <text evidence="1">Belongs to the SCO1/2 family.</text>
</comment>
<feature type="disulfide bond" description="Redox-active" evidence="3">
    <location>
        <begin position="86"/>
        <end position="90"/>
    </location>
</feature>
<evidence type="ECO:0000256" key="1">
    <source>
        <dbReference type="ARBA" id="ARBA00010996"/>
    </source>
</evidence>
<dbReference type="InterPro" id="IPR036249">
    <property type="entry name" value="Thioredoxin-like_sf"/>
</dbReference>
<evidence type="ECO:0000256" key="2">
    <source>
        <dbReference type="PIRSR" id="PIRSR603782-1"/>
    </source>
</evidence>
<keyword evidence="5" id="KW-1185">Reference proteome</keyword>